<sequence>MEGENASGAAHLPTLSYYRQNAQDLMRRTLDLDMEAVYEPFLDLLTEGASLLDAGCGSGRDSRSFLEKGYKVTSFDASEELVALASEYAGIPVLLMRFDELRFEERFDGVWACASLLHVPRHEIDGAIANLSRSLKPGGVFYASFRYGNGETVADDGRLFNNYTERALENLLGGHPELEIVALQRTEDAHRPDVTWLSVLLRKIKAAENPTRKAEAS</sequence>
<dbReference type="AlphaFoldDB" id="A0A6J4QSK0"/>
<dbReference type="Gene3D" id="3.40.50.150">
    <property type="entry name" value="Vaccinia Virus protein VP39"/>
    <property type="match status" value="1"/>
</dbReference>
<reference evidence="2" key="1">
    <citation type="submission" date="2020-02" db="EMBL/GenBank/DDBJ databases">
        <authorList>
            <person name="Meier V. D."/>
        </authorList>
    </citation>
    <scope>NUCLEOTIDE SEQUENCE</scope>
    <source>
        <strain evidence="2">AVDCRST_MAG82</strain>
    </source>
</reference>
<dbReference type="Pfam" id="PF13649">
    <property type="entry name" value="Methyltransf_25"/>
    <property type="match status" value="1"/>
</dbReference>
<evidence type="ECO:0000313" key="2">
    <source>
        <dbReference type="EMBL" id="CAA9449285.1"/>
    </source>
</evidence>
<dbReference type="GO" id="GO:0008168">
    <property type="term" value="F:methyltransferase activity"/>
    <property type="evidence" value="ECO:0007669"/>
    <property type="project" value="TreeGrafter"/>
</dbReference>
<organism evidence="2">
    <name type="scientific">uncultured Rubrobacteraceae bacterium</name>
    <dbReference type="NCBI Taxonomy" id="349277"/>
    <lineage>
        <taxon>Bacteria</taxon>
        <taxon>Bacillati</taxon>
        <taxon>Actinomycetota</taxon>
        <taxon>Rubrobacteria</taxon>
        <taxon>Rubrobacterales</taxon>
        <taxon>Rubrobacteraceae</taxon>
        <taxon>environmental samples</taxon>
    </lineage>
</organism>
<dbReference type="PANTHER" id="PTHR43464">
    <property type="entry name" value="METHYLTRANSFERASE"/>
    <property type="match status" value="1"/>
</dbReference>
<dbReference type="InterPro" id="IPR029063">
    <property type="entry name" value="SAM-dependent_MTases_sf"/>
</dbReference>
<protein>
    <submittedName>
        <fullName evidence="2">Tellurite resistance protein-related protein</fullName>
    </submittedName>
</protein>
<name>A0A6J4QSK0_9ACTN</name>
<feature type="domain" description="Methyltransferase" evidence="1">
    <location>
        <begin position="52"/>
        <end position="139"/>
    </location>
</feature>
<dbReference type="InterPro" id="IPR041698">
    <property type="entry name" value="Methyltransf_25"/>
</dbReference>
<dbReference type="PANTHER" id="PTHR43464:SF94">
    <property type="entry name" value="MALONYL-[ACYL-CARRIER PROTEIN] O-METHYLTRANSFERASE"/>
    <property type="match status" value="1"/>
</dbReference>
<dbReference type="EMBL" id="CADCVA010000444">
    <property type="protein sequence ID" value="CAA9449285.1"/>
    <property type="molecule type" value="Genomic_DNA"/>
</dbReference>
<dbReference type="CDD" id="cd02440">
    <property type="entry name" value="AdoMet_MTases"/>
    <property type="match status" value="1"/>
</dbReference>
<dbReference type="SUPFAM" id="SSF53335">
    <property type="entry name" value="S-adenosyl-L-methionine-dependent methyltransferases"/>
    <property type="match status" value="1"/>
</dbReference>
<accession>A0A6J4QSK0</accession>
<proteinExistence type="predicted"/>
<evidence type="ECO:0000259" key="1">
    <source>
        <dbReference type="Pfam" id="PF13649"/>
    </source>
</evidence>
<gene>
    <name evidence="2" type="ORF">AVDCRST_MAG82-3646</name>
</gene>